<protein>
    <recommendedName>
        <fullName evidence="3">Reverse transcriptase domain-containing protein</fullName>
    </recommendedName>
</protein>
<evidence type="ECO:0008006" key="3">
    <source>
        <dbReference type="Google" id="ProtNLM"/>
    </source>
</evidence>
<gene>
    <name evidence="1" type="ORF">LAZ67_6003077</name>
</gene>
<name>A0ABY6KK95_9ARAC</name>
<dbReference type="EMBL" id="CP092868">
    <property type="protein sequence ID" value="UYV69273.1"/>
    <property type="molecule type" value="Genomic_DNA"/>
</dbReference>
<dbReference type="Proteomes" id="UP001235939">
    <property type="component" value="Chromosome 06"/>
</dbReference>
<reference evidence="1 2" key="1">
    <citation type="submission" date="2022-01" db="EMBL/GenBank/DDBJ databases">
        <title>A chromosomal length assembly of Cordylochernes scorpioides.</title>
        <authorList>
            <person name="Zeh D."/>
            <person name="Zeh J."/>
        </authorList>
    </citation>
    <scope>NUCLEOTIDE SEQUENCE [LARGE SCALE GENOMIC DNA]</scope>
    <source>
        <strain evidence="1">IN4F17</strain>
        <tissue evidence="1">Whole Body</tissue>
    </source>
</reference>
<evidence type="ECO:0000313" key="1">
    <source>
        <dbReference type="EMBL" id="UYV69273.1"/>
    </source>
</evidence>
<organism evidence="1 2">
    <name type="scientific">Cordylochernes scorpioides</name>
    <dbReference type="NCBI Taxonomy" id="51811"/>
    <lineage>
        <taxon>Eukaryota</taxon>
        <taxon>Metazoa</taxon>
        <taxon>Ecdysozoa</taxon>
        <taxon>Arthropoda</taxon>
        <taxon>Chelicerata</taxon>
        <taxon>Arachnida</taxon>
        <taxon>Pseudoscorpiones</taxon>
        <taxon>Cheliferoidea</taxon>
        <taxon>Chernetidae</taxon>
        <taxon>Cordylochernes</taxon>
    </lineage>
</organism>
<keyword evidence="2" id="KW-1185">Reference proteome</keyword>
<evidence type="ECO:0000313" key="2">
    <source>
        <dbReference type="Proteomes" id="UP001235939"/>
    </source>
</evidence>
<accession>A0ABY6KK95</accession>
<proteinExistence type="predicted"/>
<sequence>MALEAKLGKGCVYQLSKMEGHILVGSFSVQLAERLIEESLIIKEATLRAFPLRKKAERIAVENVPFFVTDIEIIVGLKPFGGVTSIVQQIMELDNSSWADARREAFITLNDGIRLSQIPARLEFNTKGVITPVYEHEIDIRFMQEINVISLDNVGDLCHGYSAVVAPATTTMGSGLAWVFAAGVVVHLQQILWSGKMAVIDLTANLVAGLRSLAPAVAKSGGGYIERASLFVRRRLENDTARSDYLSLSDLGRSLRARRRSPSTFTDDDGKPISGSQLRRFLLERSSSRFAQAPISEEAIADFLAEVSDKVALAARHDTPLAVISLDLKSAFGTLSRSYLFTILENLGLPSTFFGWIAFLYGAAVSAPRSWATATTPDLGPRQRGRLQGFLIASGWLSTSVVRFLEAPDGFSSGNLLDVRVADRPGLHHHCQKHRRLPGLTPDGAAGASHREVVTLPRGMSLVGRAQHLGLGSILHHLHGYLSPETFHQLQARLASFVWSTSRGSWLPWRILARPVPEVGVGLLVIVGQLRLAYLKGVQDSFAAPPTLSPRKRRLLSLWEAESNVLELDHRVLRPACLRCLRLRGGNTFLRPPDLLAPERWLRATHLGTFCQRLLRENASSSYHAEYEAETIVLRGSVTPFTRLTSQRARRALDSARLQEHLLPNLLGGGPPLWICPAPFSGQSCVGTASRSTTQMSPYGWFSTPYPILTILPGLVATCAAFGSNDGSLTHRYWSAEPCDPCSGRDICLLYKPSQDLEADIFTKDLSRDQMKKHLEKLSIVGIKTK</sequence>